<dbReference type="PANTHER" id="PTHR34605:SF3">
    <property type="entry name" value="P CELL-TYPE AGGLUTINATION PROTEIN MAP4-LIKE-RELATED"/>
    <property type="match status" value="1"/>
</dbReference>
<dbReference type="KEGG" id="pgr:PGTG_18822"/>
<dbReference type="AlphaFoldDB" id="E3L7W9"/>
<evidence type="ECO:0000256" key="2">
    <source>
        <dbReference type="SAM" id="MobiDB-lite"/>
    </source>
</evidence>
<dbReference type="SUPFAM" id="SSF56349">
    <property type="entry name" value="DNA breaking-rejoining enzymes"/>
    <property type="match status" value="1"/>
</dbReference>
<protein>
    <recommendedName>
        <fullName evidence="5">Tyr recombinase domain-containing protein</fullName>
    </recommendedName>
</protein>
<dbReference type="RefSeq" id="XP_003337063.2">
    <property type="nucleotide sequence ID" value="XM_003337015.2"/>
</dbReference>
<proteinExistence type="predicted"/>
<dbReference type="PANTHER" id="PTHR34605">
    <property type="entry name" value="PHAGE_INTEGRASE DOMAIN-CONTAINING PROTEIN"/>
    <property type="match status" value="1"/>
</dbReference>
<dbReference type="GO" id="GO:0015074">
    <property type="term" value="P:DNA integration"/>
    <property type="evidence" value="ECO:0007669"/>
    <property type="project" value="InterPro"/>
</dbReference>
<sequence length="280" mass="30932">MLKASAKADALAIRAKTKHPVMVEHLLLLHGHLSKGDDLGRVLLDMSLVAFWSMARLGELACDIGIGRLEKDEGVRISDVRIAKDSQSAMIKIYFAKTATGGEVQRLLVTATNNILCPVGALIRRVASGKPEDSLFGVDTTTARKNLTKNYCTRRLQSAWRGIGLTHLSGHSFRKGNPLSVTRGSPRDPNTASMKTRLADGDHPGLDSGYRSHARSDFRDSVPPTPVVLRLRRYPFFPPQAPRPALTYRSALISRLEFLERGIRTSVEERKIFQSSRPPV</sequence>
<dbReference type="GO" id="GO:0006310">
    <property type="term" value="P:DNA recombination"/>
    <property type="evidence" value="ECO:0007669"/>
    <property type="project" value="UniProtKB-KW"/>
</dbReference>
<dbReference type="VEuPathDB" id="FungiDB:PGTG_18822"/>
<evidence type="ECO:0000313" key="4">
    <source>
        <dbReference type="Proteomes" id="UP000008783"/>
    </source>
</evidence>
<keyword evidence="1" id="KW-0233">DNA recombination</keyword>
<evidence type="ECO:0000256" key="1">
    <source>
        <dbReference type="ARBA" id="ARBA00023172"/>
    </source>
</evidence>
<feature type="compositionally biased region" description="Polar residues" evidence="2">
    <location>
        <begin position="179"/>
        <end position="194"/>
    </location>
</feature>
<feature type="region of interest" description="Disordered" evidence="2">
    <location>
        <begin position="174"/>
        <end position="204"/>
    </location>
</feature>
<evidence type="ECO:0008006" key="5">
    <source>
        <dbReference type="Google" id="ProtNLM"/>
    </source>
</evidence>
<accession>E3L7W9</accession>
<dbReference type="Proteomes" id="UP000008783">
    <property type="component" value="Unassembled WGS sequence"/>
</dbReference>
<dbReference type="InterPro" id="IPR013762">
    <property type="entry name" value="Integrase-like_cat_sf"/>
</dbReference>
<dbReference type="OrthoDB" id="2506773at2759"/>
<gene>
    <name evidence="3" type="ORF">PGTG_18822</name>
</gene>
<dbReference type="eggNOG" id="ENOG502SDY1">
    <property type="taxonomic scope" value="Eukaryota"/>
</dbReference>
<name>E3L7W9_PUCGT</name>
<reference evidence="4" key="2">
    <citation type="journal article" date="2011" name="Proc. Natl. Acad. Sci. U.S.A.">
        <title>Obligate biotrophy features unraveled by the genomic analysis of rust fungi.</title>
        <authorList>
            <person name="Duplessis S."/>
            <person name="Cuomo C.A."/>
            <person name="Lin Y.-C."/>
            <person name="Aerts A."/>
            <person name="Tisserant E."/>
            <person name="Veneault-Fourrey C."/>
            <person name="Joly D.L."/>
            <person name="Hacquard S."/>
            <person name="Amselem J."/>
            <person name="Cantarel B.L."/>
            <person name="Chiu R."/>
            <person name="Coutinho P.M."/>
            <person name="Feau N."/>
            <person name="Field M."/>
            <person name="Frey P."/>
            <person name="Gelhaye E."/>
            <person name="Goldberg J."/>
            <person name="Grabherr M.G."/>
            <person name="Kodira C.D."/>
            <person name="Kohler A."/>
            <person name="Kuees U."/>
            <person name="Lindquist E.A."/>
            <person name="Lucas S.M."/>
            <person name="Mago R."/>
            <person name="Mauceli E."/>
            <person name="Morin E."/>
            <person name="Murat C."/>
            <person name="Pangilinan J.L."/>
            <person name="Park R."/>
            <person name="Pearson M."/>
            <person name="Quesneville H."/>
            <person name="Rouhier N."/>
            <person name="Sakthikumar S."/>
            <person name="Salamov A.A."/>
            <person name="Schmutz J."/>
            <person name="Selles B."/>
            <person name="Shapiro H."/>
            <person name="Tanguay P."/>
            <person name="Tuskan G.A."/>
            <person name="Henrissat B."/>
            <person name="Van de Peer Y."/>
            <person name="Rouze P."/>
            <person name="Ellis J.G."/>
            <person name="Dodds P.N."/>
            <person name="Schein J.E."/>
            <person name="Zhong S."/>
            <person name="Hamelin R.C."/>
            <person name="Grigoriev I.V."/>
            <person name="Szabo L.J."/>
            <person name="Martin F."/>
        </authorList>
    </citation>
    <scope>NUCLEOTIDE SEQUENCE [LARGE SCALE GENOMIC DNA]</scope>
    <source>
        <strain evidence="4">CRL 75-36-700-3 / race SCCL</strain>
    </source>
</reference>
<dbReference type="GO" id="GO:0003677">
    <property type="term" value="F:DNA binding"/>
    <property type="evidence" value="ECO:0007669"/>
    <property type="project" value="InterPro"/>
</dbReference>
<dbReference type="GeneID" id="10538972"/>
<evidence type="ECO:0000313" key="3">
    <source>
        <dbReference type="EMBL" id="EFP92644.2"/>
    </source>
</evidence>
<dbReference type="HOGENOM" id="CLU_994457_0_0_1"/>
<organism evidence="3 4">
    <name type="scientific">Puccinia graminis f. sp. tritici (strain CRL 75-36-700-3 / race SCCL)</name>
    <name type="common">Black stem rust fungus</name>
    <dbReference type="NCBI Taxonomy" id="418459"/>
    <lineage>
        <taxon>Eukaryota</taxon>
        <taxon>Fungi</taxon>
        <taxon>Dikarya</taxon>
        <taxon>Basidiomycota</taxon>
        <taxon>Pucciniomycotina</taxon>
        <taxon>Pucciniomycetes</taxon>
        <taxon>Pucciniales</taxon>
        <taxon>Pucciniaceae</taxon>
        <taxon>Puccinia</taxon>
    </lineage>
</organism>
<reference key="1">
    <citation type="submission" date="2007-01" db="EMBL/GenBank/DDBJ databases">
        <title>The Genome Sequence of Puccinia graminis f. sp. tritici Strain CRL 75-36-700-3.</title>
        <authorList>
            <consortium name="The Broad Institute Genome Sequencing Platform"/>
            <person name="Birren B."/>
            <person name="Lander E."/>
            <person name="Galagan J."/>
            <person name="Nusbaum C."/>
            <person name="Devon K."/>
            <person name="Cuomo C."/>
            <person name="Jaffe D."/>
            <person name="Butler J."/>
            <person name="Alvarez P."/>
            <person name="Gnerre S."/>
            <person name="Grabherr M."/>
            <person name="Mauceli E."/>
            <person name="Brockman W."/>
            <person name="Young S."/>
            <person name="LaButti K."/>
            <person name="Sykes S."/>
            <person name="DeCaprio D."/>
            <person name="Crawford M."/>
            <person name="Koehrsen M."/>
            <person name="Engels R."/>
            <person name="Montgomery P."/>
            <person name="Pearson M."/>
            <person name="Howarth C."/>
            <person name="Larson L."/>
            <person name="White J."/>
            <person name="Zeng Q."/>
            <person name="Kodira C."/>
            <person name="Yandava C."/>
            <person name="Alvarado L."/>
            <person name="O'Leary S."/>
            <person name="Szabo L."/>
            <person name="Dean R."/>
            <person name="Schein J."/>
        </authorList>
    </citation>
    <scope>NUCLEOTIDE SEQUENCE</scope>
    <source>
        <strain>CRL 75-36-700-3</strain>
    </source>
</reference>
<dbReference type="EMBL" id="DS178369">
    <property type="protein sequence ID" value="EFP92644.2"/>
    <property type="molecule type" value="Genomic_DNA"/>
</dbReference>
<dbReference type="Gene3D" id="1.10.443.10">
    <property type="entry name" value="Intergrase catalytic core"/>
    <property type="match status" value="1"/>
</dbReference>
<keyword evidence="4" id="KW-1185">Reference proteome</keyword>
<dbReference type="InterPro" id="IPR011010">
    <property type="entry name" value="DNA_brk_join_enz"/>
</dbReference>
<dbReference type="InParanoid" id="E3L7W9"/>
<dbReference type="InterPro" id="IPR052925">
    <property type="entry name" value="Phage_Integrase-like_Recomb"/>
</dbReference>